<evidence type="ECO:0000259" key="5">
    <source>
        <dbReference type="Pfam" id="PF00135"/>
    </source>
</evidence>
<proteinExistence type="inferred from homology"/>
<dbReference type="Pfam" id="PF00135">
    <property type="entry name" value="COesterase"/>
    <property type="match status" value="1"/>
</dbReference>
<evidence type="ECO:0000256" key="3">
    <source>
        <dbReference type="RuleBase" id="RU361235"/>
    </source>
</evidence>
<dbReference type="InterPro" id="IPR002018">
    <property type="entry name" value="CarbesteraseB"/>
</dbReference>
<comment type="similarity">
    <text evidence="1 3">Belongs to the type-B carboxylesterase/lipase family.</text>
</comment>
<evidence type="ECO:0000256" key="2">
    <source>
        <dbReference type="ARBA" id="ARBA00022801"/>
    </source>
</evidence>
<gene>
    <name evidence="6" type="ORF">HNO88_002605</name>
</gene>
<keyword evidence="7" id="KW-1185">Reference proteome</keyword>
<dbReference type="InterPro" id="IPR019826">
    <property type="entry name" value="Carboxylesterase_B_AS"/>
</dbReference>
<organism evidence="6 7">
    <name type="scientific">Novosphingobium chloroacetimidivorans</name>
    <dbReference type="NCBI Taxonomy" id="1428314"/>
    <lineage>
        <taxon>Bacteria</taxon>
        <taxon>Pseudomonadati</taxon>
        <taxon>Pseudomonadota</taxon>
        <taxon>Alphaproteobacteria</taxon>
        <taxon>Sphingomonadales</taxon>
        <taxon>Sphingomonadaceae</taxon>
        <taxon>Novosphingobium</taxon>
    </lineage>
</organism>
<dbReference type="InterPro" id="IPR029058">
    <property type="entry name" value="AB_hydrolase_fold"/>
</dbReference>
<dbReference type="SUPFAM" id="SSF53474">
    <property type="entry name" value="alpha/beta-Hydrolases"/>
    <property type="match status" value="1"/>
</dbReference>
<protein>
    <recommendedName>
        <fullName evidence="3">Carboxylic ester hydrolase</fullName>
        <ecNumber evidence="3">3.1.1.-</ecNumber>
    </recommendedName>
</protein>
<feature type="domain" description="Carboxylesterase type B" evidence="5">
    <location>
        <begin position="6"/>
        <end position="202"/>
    </location>
</feature>
<dbReference type="EC" id="3.1.1.-" evidence="3"/>
<dbReference type="PANTHER" id="PTHR43142:SF1">
    <property type="entry name" value="CARBOXYLIC ESTER HYDROLASE"/>
    <property type="match status" value="1"/>
</dbReference>
<reference evidence="6 7" key="1">
    <citation type="submission" date="2020-08" db="EMBL/GenBank/DDBJ databases">
        <title>Functional genomics of gut bacteria from endangered species of beetles.</title>
        <authorList>
            <person name="Carlos-Shanley C."/>
        </authorList>
    </citation>
    <scope>NUCLEOTIDE SEQUENCE [LARGE SCALE GENOMIC DNA]</scope>
    <source>
        <strain evidence="6 7">S00245</strain>
    </source>
</reference>
<dbReference type="Gene3D" id="3.40.50.1820">
    <property type="entry name" value="alpha/beta hydrolase"/>
    <property type="match status" value="1"/>
</dbReference>
<accession>A0A7W7KB67</accession>
<feature type="region of interest" description="Disordered" evidence="4">
    <location>
        <begin position="380"/>
        <end position="401"/>
    </location>
</feature>
<dbReference type="Proteomes" id="UP000555448">
    <property type="component" value="Unassembled WGS sequence"/>
</dbReference>
<name>A0A7W7KB67_9SPHN</name>
<dbReference type="RefSeq" id="WP_184245796.1">
    <property type="nucleotide sequence ID" value="NZ_JACHLR010000010.1"/>
</dbReference>
<evidence type="ECO:0000256" key="4">
    <source>
        <dbReference type="SAM" id="MobiDB-lite"/>
    </source>
</evidence>
<keyword evidence="2 3" id="KW-0378">Hydrolase</keyword>
<dbReference type="PANTHER" id="PTHR43142">
    <property type="entry name" value="CARBOXYLIC ESTER HYDROLASE"/>
    <property type="match status" value="1"/>
</dbReference>
<evidence type="ECO:0000313" key="6">
    <source>
        <dbReference type="EMBL" id="MBB4859276.1"/>
    </source>
</evidence>
<sequence length="401" mass="42774">MSSEPTVYRGIRYARSVRFEAPEPVRYVEVAPGGPRGPICPQLPSRLARINGDQASLKQDESCQVLTVFTTGLNGRRPVIVWLHGGAYVTGGGELPWYDGCALVAEHDIVFVSVTYRLGAFGYLRLPGAIGPSNGLADQIEALRWVRANIDRFGGDPDSVTVAGQSAGAHSVQAMINWGHGGTDFHRAIAHSCPASPLRDPSDAESTYDNFVAALADDPRTASVDRMLAAQASVLMRAGGGLPFAPVAPERFLAGGRFDILTSWTAQDGGVFILGDRSPDWLDTDEGRLASEAATKEIFQAGSAGLAKAAEASGGDAELVRIEWGSGRPPWRSCHCVELPLLLGTSDAWSSAPDIRDVSPDELKHEGARMRRLWAAVAKRQKGPTWLSGEAASSVTSVERS</sequence>
<feature type="compositionally biased region" description="Polar residues" evidence="4">
    <location>
        <begin position="391"/>
        <end position="401"/>
    </location>
</feature>
<dbReference type="AlphaFoldDB" id="A0A7W7KB67"/>
<dbReference type="EMBL" id="JACHLR010000010">
    <property type="protein sequence ID" value="MBB4859276.1"/>
    <property type="molecule type" value="Genomic_DNA"/>
</dbReference>
<evidence type="ECO:0000256" key="1">
    <source>
        <dbReference type="ARBA" id="ARBA00005964"/>
    </source>
</evidence>
<dbReference type="GO" id="GO:0016787">
    <property type="term" value="F:hydrolase activity"/>
    <property type="evidence" value="ECO:0007669"/>
    <property type="project" value="UniProtKB-KW"/>
</dbReference>
<dbReference type="PROSITE" id="PS00122">
    <property type="entry name" value="CARBOXYLESTERASE_B_1"/>
    <property type="match status" value="1"/>
</dbReference>
<comment type="caution">
    <text evidence="6">The sequence shown here is derived from an EMBL/GenBank/DDBJ whole genome shotgun (WGS) entry which is preliminary data.</text>
</comment>
<evidence type="ECO:0000313" key="7">
    <source>
        <dbReference type="Proteomes" id="UP000555448"/>
    </source>
</evidence>